<sequence>MENISVYGGAQLQECPFKSKVQHQIYTSHNVIEYKKNGKRNVDPLIKRHSIRRSPCPPVPVNDSVYSTYNSLNCSIDLPKLIISKTDPKSGGRGQVAVENKTLDHNVGQMNSMRRQGKPPIRVDLV</sequence>
<evidence type="ECO:0000313" key="3">
    <source>
        <dbReference type="Proteomes" id="UP000634136"/>
    </source>
</evidence>
<gene>
    <name evidence="2" type="ORF">G2W53_044290</name>
</gene>
<dbReference type="AlphaFoldDB" id="A0A834SK18"/>
<accession>A0A834SK18</accession>
<name>A0A834SK18_9FABA</name>
<feature type="region of interest" description="Disordered" evidence="1">
    <location>
        <begin position="85"/>
        <end position="126"/>
    </location>
</feature>
<reference evidence="2" key="1">
    <citation type="submission" date="2020-09" db="EMBL/GenBank/DDBJ databases">
        <title>Genome-Enabled Discovery of Anthraquinone Biosynthesis in Senna tora.</title>
        <authorList>
            <person name="Kang S.-H."/>
            <person name="Pandey R.P."/>
            <person name="Lee C.-M."/>
            <person name="Sim J.-S."/>
            <person name="Jeong J.-T."/>
            <person name="Choi B.-S."/>
            <person name="Jung M."/>
            <person name="Ginzburg D."/>
            <person name="Zhao K."/>
            <person name="Won S.Y."/>
            <person name="Oh T.-J."/>
            <person name="Yu Y."/>
            <person name="Kim N.-H."/>
            <person name="Lee O.R."/>
            <person name="Lee T.-H."/>
            <person name="Bashyal P."/>
            <person name="Kim T.-S."/>
            <person name="Lee W.-H."/>
            <person name="Kawkins C."/>
            <person name="Kim C.-K."/>
            <person name="Kim J.S."/>
            <person name="Ahn B.O."/>
            <person name="Rhee S.Y."/>
            <person name="Sohng J.K."/>
        </authorList>
    </citation>
    <scope>NUCLEOTIDE SEQUENCE</scope>
    <source>
        <tissue evidence="2">Leaf</tissue>
    </source>
</reference>
<evidence type="ECO:0000256" key="1">
    <source>
        <dbReference type="SAM" id="MobiDB-lite"/>
    </source>
</evidence>
<evidence type="ECO:0000313" key="2">
    <source>
        <dbReference type="EMBL" id="KAF7805179.1"/>
    </source>
</evidence>
<proteinExistence type="predicted"/>
<dbReference type="Proteomes" id="UP000634136">
    <property type="component" value="Unassembled WGS sequence"/>
</dbReference>
<dbReference type="EMBL" id="JAAIUW010000013">
    <property type="protein sequence ID" value="KAF7805179.1"/>
    <property type="molecule type" value="Genomic_DNA"/>
</dbReference>
<organism evidence="2 3">
    <name type="scientific">Senna tora</name>
    <dbReference type="NCBI Taxonomy" id="362788"/>
    <lineage>
        <taxon>Eukaryota</taxon>
        <taxon>Viridiplantae</taxon>
        <taxon>Streptophyta</taxon>
        <taxon>Embryophyta</taxon>
        <taxon>Tracheophyta</taxon>
        <taxon>Spermatophyta</taxon>
        <taxon>Magnoliopsida</taxon>
        <taxon>eudicotyledons</taxon>
        <taxon>Gunneridae</taxon>
        <taxon>Pentapetalae</taxon>
        <taxon>rosids</taxon>
        <taxon>fabids</taxon>
        <taxon>Fabales</taxon>
        <taxon>Fabaceae</taxon>
        <taxon>Caesalpinioideae</taxon>
        <taxon>Cassia clade</taxon>
        <taxon>Senna</taxon>
    </lineage>
</organism>
<protein>
    <submittedName>
        <fullName evidence="2">Uncharacterized protein</fullName>
    </submittedName>
</protein>
<comment type="caution">
    <text evidence="2">The sequence shown here is derived from an EMBL/GenBank/DDBJ whole genome shotgun (WGS) entry which is preliminary data.</text>
</comment>
<keyword evidence="3" id="KW-1185">Reference proteome</keyword>